<accession>A0A5J4UIV9</accession>
<feature type="compositionally biased region" description="Basic residues" evidence="1">
    <location>
        <begin position="1"/>
        <end position="11"/>
    </location>
</feature>
<evidence type="ECO:0000313" key="2">
    <source>
        <dbReference type="EMBL" id="KAA6369981.1"/>
    </source>
</evidence>
<protein>
    <submittedName>
        <fullName evidence="2">Uncharacterized protein</fullName>
    </submittedName>
</protein>
<name>A0A5J4UIV9_9EUKA</name>
<dbReference type="AlphaFoldDB" id="A0A5J4UIV9"/>
<comment type="caution">
    <text evidence="2">The sequence shown here is derived from an EMBL/GenBank/DDBJ whole genome shotgun (WGS) entry which is preliminary data.</text>
</comment>
<proteinExistence type="predicted"/>
<dbReference type="Proteomes" id="UP000324800">
    <property type="component" value="Unassembled WGS sequence"/>
</dbReference>
<sequence>MKKTQLKRWKGRSSIQTPEPLHTIGSDIGQGMSLGQALRHMNIKEQNALLRMASPLRYFNFAYYCLRKDYT</sequence>
<dbReference type="EMBL" id="SNRW01015833">
    <property type="protein sequence ID" value="KAA6369981.1"/>
    <property type="molecule type" value="Genomic_DNA"/>
</dbReference>
<reference evidence="2 3" key="1">
    <citation type="submission" date="2019-03" db="EMBL/GenBank/DDBJ databases">
        <title>Single cell metagenomics reveals metabolic interactions within the superorganism composed of flagellate Streblomastix strix and complex community of Bacteroidetes bacteria on its surface.</title>
        <authorList>
            <person name="Treitli S.C."/>
            <person name="Kolisko M."/>
            <person name="Husnik F."/>
            <person name="Keeling P."/>
            <person name="Hampl V."/>
        </authorList>
    </citation>
    <scope>NUCLEOTIDE SEQUENCE [LARGE SCALE GENOMIC DNA]</scope>
    <source>
        <strain evidence="2">ST1C</strain>
    </source>
</reference>
<gene>
    <name evidence="2" type="ORF">EZS28_034492</name>
</gene>
<evidence type="ECO:0000313" key="3">
    <source>
        <dbReference type="Proteomes" id="UP000324800"/>
    </source>
</evidence>
<organism evidence="2 3">
    <name type="scientific">Streblomastix strix</name>
    <dbReference type="NCBI Taxonomy" id="222440"/>
    <lineage>
        <taxon>Eukaryota</taxon>
        <taxon>Metamonada</taxon>
        <taxon>Preaxostyla</taxon>
        <taxon>Oxymonadida</taxon>
        <taxon>Streblomastigidae</taxon>
        <taxon>Streblomastix</taxon>
    </lineage>
</organism>
<feature type="region of interest" description="Disordered" evidence="1">
    <location>
        <begin position="1"/>
        <end position="22"/>
    </location>
</feature>
<evidence type="ECO:0000256" key="1">
    <source>
        <dbReference type="SAM" id="MobiDB-lite"/>
    </source>
</evidence>